<dbReference type="PROSITE" id="PS00211">
    <property type="entry name" value="ABC_TRANSPORTER_1"/>
    <property type="match status" value="1"/>
</dbReference>
<dbReference type="InterPro" id="IPR003593">
    <property type="entry name" value="AAA+_ATPase"/>
</dbReference>
<dbReference type="EnsemblBacteria" id="CAM09228">
    <property type="protein sequence ID" value="CAM09228"/>
    <property type="gene ID" value="NMA2131"/>
</dbReference>
<dbReference type="InterPro" id="IPR027417">
    <property type="entry name" value="P-loop_NTPase"/>
</dbReference>
<evidence type="ECO:0000256" key="10">
    <source>
        <dbReference type="ARBA" id="ARBA00022840"/>
    </source>
</evidence>
<keyword evidence="12" id="KW-0472">Membrane</keyword>
<dbReference type="Pfam" id="PF00005">
    <property type="entry name" value="ABC_tran"/>
    <property type="match status" value="1"/>
</dbReference>
<keyword evidence="10 16" id="KW-0067">ATP-binding</keyword>
<dbReference type="PROSITE" id="PS50893">
    <property type="entry name" value="ABC_TRANSPORTER_2"/>
    <property type="match status" value="1"/>
</dbReference>
<dbReference type="GO" id="GO:0005524">
    <property type="term" value="F:ATP binding"/>
    <property type="evidence" value="ECO:0007669"/>
    <property type="project" value="UniProtKB-KW"/>
</dbReference>
<gene>
    <name evidence="16" type="ordered locus">NMA2131</name>
</gene>
<dbReference type="InterPro" id="IPR051120">
    <property type="entry name" value="ABC_AA/LPS_Transport"/>
</dbReference>
<proteinExistence type="inferred from homology"/>
<dbReference type="InterPro" id="IPR003439">
    <property type="entry name" value="ABC_transporter-like_ATP-bd"/>
</dbReference>
<evidence type="ECO:0000259" key="15">
    <source>
        <dbReference type="PROSITE" id="PS50893"/>
    </source>
</evidence>
<dbReference type="EMBL" id="AL157959">
    <property type="protein sequence ID" value="CAM09228.1"/>
    <property type="molecule type" value="Genomic_DNA"/>
</dbReference>
<dbReference type="GO" id="GO:0043190">
    <property type="term" value="C:ATP-binding cassette (ABC) transporter complex"/>
    <property type="evidence" value="ECO:0007669"/>
    <property type="project" value="InterPro"/>
</dbReference>
<evidence type="ECO:0000256" key="12">
    <source>
        <dbReference type="ARBA" id="ARBA00023136"/>
    </source>
</evidence>
<dbReference type="PANTHER" id="PTHR45772">
    <property type="entry name" value="CONSERVED COMPONENT OF ABC TRANSPORTER FOR NATURAL AMINO ACIDS-RELATED"/>
    <property type="match status" value="1"/>
</dbReference>
<protein>
    <recommendedName>
        <fullName evidence="4">Lipopolysaccharide export system ATP-binding protein LptB</fullName>
    </recommendedName>
</protein>
<dbReference type="Gene3D" id="3.40.50.300">
    <property type="entry name" value="P-loop containing nucleotide triphosphate hydrolases"/>
    <property type="match status" value="1"/>
</dbReference>
<keyword evidence="5" id="KW-0813">Transport</keyword>
<dbReference type="PANTHER" id="PTHR45772:SF10">
    <property type="entry name" value="LIPOPOLYSACCHARIDE EXPORT SYSTEM ATP-BINDING PROTEIN LPTB"/>
    <property type="match status" value="1"/>
</dbReference>
<dbReference type="InterPro" id="IPR017871">
    <property type="entry name" value="ABC_transporter-like_CS"/>
</dbReference>
<comment type="function">
    <text evidence="13">Part of the ABC transporter complex LptBFG involved in the translocation of lipopolysaccharide (LPS) from the inner membrane to the outer membrane. Probably responsible for energy coupling to the transport system.</text>
</comment>
<dbReference type="SUPFAM" id="SSF52540">
    <property type="entry name" value="P-loop containing nucleoside triphosphate hydrolases"/>
    <property type="match status" value="1"/>
</dbReference>
<keyword evidence="11" id="KW-1278">Translocase</keyword>
<evidence type="ECO:0000256" key="11">
    <source>
        <dbReference type="ARBA" id="ARBA00022967"/>
    </source>
</evidence>
<keyword evidence="9" id="KW-0547">Nucleotide-binding</keyword>
<dbReference type="Proteomes" id="UP000000626">
    <property type="component" value="Chromosome"/>
</dbReference>
<dbReference type="CDD" id="cd03218">
    <property type="entry name" value="ABC_YhbG"/>
    <property type="match status" value="1"/>
</dbReference>
<comment type="similarity">
    <text evidence="3">Belongs to the ABC transporter superfamily. Outer membrane lipopolysaccharide export (TC 1.B.42) family.</text>
</comment>
<evidence type="ECO:0000256" key="14">
    <source>
        <dbReference type="ARBA" id="ARBA00026081"/>
    </source>
</evidence>
<keyword evidence="8" id="KW-0997">Cell inner membrane</keyword>
<dbReference type="AlphaFoldDB" id="A0A0U1RKD8"/>
<dbReference type="KEGG" id="nma:NMA2131"/>
<evidence type="ECO:0000256" key="7">
    <source>
        <dbReference type="ARBA" id="ARBA00022490"/>
    </source>
</evidence>
<dbReference type="GO" id="GO:0016887">
    <property type="term" value="F:ATP hydrolysis activity"/>
    <property type="evidence" value="ECO:0007669"/>
    <property type="project" value="InterPro"/>
</dbReference>
<evidence type="ECO:0000256" key="6">
    <source>
        <dbReference type="ARBA" id="ARBA00022475"/>
    </source>
</evidence>
<evidence type="ECO:0000256" key="13">
    <source>
        <dbReference type="ARBA" id="ARBA00024818"/>
    </source>
</evidence>
<evidence type="ECO:0000256" key="1">
    <source>
        <dbReference type="ARBA" id="ARBA00004496"/>
    </source>
</evidence>
<dbReference type="NCBIfam" id="TIGR04406">
    <property type="entry name" value="LPS_export_lptB"/>
    <property type="match status" value="1"/>
</dbReference>
<evidence type="ECO:0000256" key="3">
    <source>
        <dbReference type="ARBA" id="ARBA00010865"/>
    </source>
</evidence>
<name>A0A0U1RKD8_NEIMA</name>
<dbReference type="HOGENOM" id="CLU_000604_1_2_4"/>
<accession>A0A0U1RKD8</accession>
<reference evidence="16 17" key="1">
    <citation type="journal article" date="2000" name="Nature">
        <title>Complete DNA sequence of a serogroup A strain of Neisseria meningitidis Z2491.</title>
        <authorList>
            <person name="Parkhill J."/>
            <person name="Achtman M."/>
            <person name="James K.D."/>
            <person name="Bentley S.D."/>
            <person name="Churcher C."/>
            <person name="Klee S.R."/>
            <person name="Morelli G."/>
            <person name="Basham D."/>
            <person name="Brown D."/>
            <person name="Chillingworth T."/>
            <person name="Davies R.M."/>
            <person name="Davis P."/>
            <person name="Devlin K."/>
            <person name="Feltwell T."/>
            <person name="Hamlin N."/>
            <person name="Holroyd S."/>
            <person name="Jagels K."/>
            <person name="Leather S."/>
            <person name="Moule S."/>
            <person name="Mungall K."/>
            <person name="Quail M.A."/>
            <person name="Rajandream M.A."/>
            <person name="Rutherford K.M."/>
            <person name="Simmonds M."/>
            <person name="Skelton J."/>
            <person name="Whitehead S."/>
            <person name="Spratt B.G."/>
            <person name="Barrell B.G."/>
        </authorList>
    </citation>
    <scope>NUCLEOTIDE SEQUENCE [LARGE SCALE GENOMIC DNA]</scope>
    <source>
        <strain evidence="17">DSM 15465 / Z2491</strain>
    </source>
</reference>
<evidence type="ECO:0000256" key="9">
    <source>
        <dbReference type="ARBA" id="ARBA00022741"/>
    </source>
</evidence>
<evidence type="ECO:0000256" key="8">
    <source>
        <dbReference type="ARBA" id="ARBA00022519"/>
    </source>
</evidence>
<dbReference type="GO" id="GO:0055085">
    <property type="term" value="P:transmembrane transport"/>
    <property type="evidence" value="ECO:0007669"/>
    <property type="project" value="InterPro"/>
</dbReference>
<feature type="domain" description="ABC transporter" evidence="15">
    <location>
        <begin position="18"/>
        <end position="250"/>
    </location>
</feature>
<evidence type="ECO:0000256" key="5">
    <source>
        <dbReference type="ARBA" id="ARBA00022448"/>
    </source>
</evidence>
<organism evidence="16 17">
    <name type="scientific">Neisseria meningitidis serogroup A / serotype 4A (strain DSM 15465 / Z2491)</name>
    <dbReference type="NCBI Taxonomy" id="122587"/>
    <lineage>
        <taxon>Bacteria</taxon>
        <taxon>Pseudomonadati</taxon>
        <taxon>Pseudomonadota</taxon>
        <taxon>Betaproteobacteria</taxon>
        <taxon>Neisseriales</taxon>
        <taxon>Neisseriaceae</taxon>
        <taxon>Neisseria</taxon>
    </lineage>
</organism>
<evidence type="ECO:0000256" key="4">
    <source>
        <dbReference type="ARBA" id="ARBA00017803"/>
    </source>
</evidence>
<keyword evidence="7" id="KW-0963">Cytoplasm</keyword>
<keyword evidence="6" id="KW-1003">Cell membrane</keyword>
<evidence type="ECO:0000313" key="17">
    <source>
        <dbReference type="Proteomes" id="UP000000626"/>
    </source>
</evidence>
<dbReference type="InterPro" id="IPR032823">
    <property type="entry name" value="BCA_ABC_TP_C"/>
</dbReference>
<comment type="subunit">
    <text evidence="14">Component of the lipopolysaccharide transport and assembly complex. The LptBFG transporter is composed of two ATP-binding proteins (LptB) and two transmembrane proteins (LptF and LptG).</text>
</comment>
<dbReference type="Pfam" id="PF12399">
    <property type="entry name" value="BCA_ABC_TP_C"/>
    <property type="match status" value="1"/>
</dbReference>
<dbReference type="SMART" id="SM00382">
    <property type="entry name" value="AAA"/>
    <property type="match status" value="1"/>
</dbReference>
<evidence type="ECO:0000313" key="16">
    <source>
        <dbReference type="EMBL" id="CAM09228.1"/>
    </source>
</evidence>
<evidence type="ECO:0000256" key="2">
    <source>
        <dbReference type="ARBA" id="ARBA00004515"/>
    </source>
</evidence>
<dbReference type="InterPro" id="IPR030921">
    <property type="entry name" value="LPS_export_LptB"/>
</dbReference>
<comment type="subcellular location">
    <subcellularLocation>
        <location evidence="2">Cell inner membrane</location>
        <topology evidence="2">Peripheral membrane protein</topology>
        <orientation evidence="2">Cytoplasmic side</orientation>
    </subcellularLocation>
    <subcellularLocation>
        <location evidence="1">Cytoplasm</location>
    </subcellularLocation>
</comment>
<sequence>MPTEDIEEIFMSANVSRLVVQNLQKSFKKRQVVKSFSLEIESGEVVGLLGPNGAGKTTSFYMIVGLIAADAGSVMLDGQELRHLPIHERARLGVGYLPQEASIFRKMTVEQNIRAILEIRTKDKNQIDREIEKLLADLNIGHLRRSPTPSLSGGERRRVEIARVLAMKPHFILLDEPFAGVDPIAVIDIQKIIGFLKSRGIGVLITDHNVRETLSICDRAYIISDGAVLASGKPDDLVGNEQVRSVYLGKNFKY</sequence>
<dbReference type="FunFam" id="3.40.50.300:FF:000151">
    <property type="entry name" value="Lipopolysaccharide ABC transporter ATP-binding protein"/>
    <property type="match status" value="1"/>
</dbReference>